<evidence type="ECO:0000313" key="2">
    <source>
        <dbReference type="EMBL" id="XBV84686.1"/>
    </source>
</evidence>
<evidence type="ECO:0000256" key="1">
    <source>
        <dbReference type="SAM" id="MobiDB-lite"/>
    </source>
</evidence>
<name>A0AAU7U9D9_9DEIO</name>
<dbReference type="KEGG" id="dsc:ABOD76_14690"/>
<feature type="compositionally biased region" description="Basic and acidic residues" evidence="1">
    <location>
        <begin position="72"/>
        <end position="84"/>
    </location>
</feature>
<feature type="compositionally biased region" description="Polar residues" evidence="1">
    <location>
        <begin position="11"/>
        <end position="24"/>
    </location>
</feature>
<reference evidence="2" key="1">
    <citation type="submission" date="2024-06" db="EMBL/GenBank/DDBJ databases">
        <title>Draft Genome Sequence of Deinococcus sonorensis Type Strain KR-87, a Biofilm Producing Representative of the Genus Deinococcus.</title>
        <authorList>
            <person name="Boren L.S."/>
            <person name="Grosso R.A."/>
            <person name="Hugenberg-Cox A.N."/>
            <person name="Hill J.T.E."/>
            <person name="Albert C.M."/>
            <person name="Tuohy J.M."/>
        </authorList>
    </citation>
    <scope>NUCLEOTIDE SEQUENCE</scope>
    <source>
        <strain evidence="2">KR-87</strain>
    </source>
</reference>
<dbReference type="AlphaFoldDB" id="A0AAU7U9D9"/>
<accession>A0AAU7U9D9</accession>
<feature type="region of interest" description="Disordered" evidence="1">
    <location>
        <begin position="1"/>
        <end position="96"/>
    </location>
</feature>
<gene>
    <name evidence="2" type="ORF">ABOD76_14690</name>
</gene>
<dbReference type="RefSeq" id="WP_350242723.1">
    <property type="nucleotide sequence ID" value="NZ_CP158299.1"/>
</dbReference>
<protein>
    <submittedName>
        <fullName evidence="2">Uncharacterized protein</fullName>
    </submittedName>
</protein>
<organism evidence="2">
    <name type="scientific">Deinococcus sonorensis KR-87</name>
    <dbReference type="NCBI Taxonomy" id="694439"/>
    <lineage>
        <taxon>Bacteria</taxon>
        <taxon>Thermotogati</taxon>
        <taxon>Deinococcota</taxon>
        <taxon>Deinococci</taxon>
        <taxon>Deinococcales</taxon>
        <taxon>Deinococcaceae</taxon>
        <taxon>Deinococcus</taxon>
    </lineage>
</organism>
<dbReference type="EMBL" id="CP158299">
    <property type="protein sequence ID" value="XBV84686.1"/>
    <property type="molecule type" value="Genomic_DNA"/>
</dbReference>
<proteinExistence type="predicted"/>
<sequence>MTGTDDRGVPSGNTDSTLQDSTLGTTGGAPDGTRPSGVPAPADQGGLGSTIGSASDQPEVDVSLQDRAGQPRAEDRSAVHDVAHPDGLPGQGEDPQ</sequence>